<dbReference type="GO" id="GO:0061630">
    <property type="term" value="F:ubiquitin protein ligase activity"/>
    <property type="evidence" value="ECO:0007669"/>
    <property type="project" value="UniProtKB-UniRule"/>
</dbReference>
<dbReference type="Proteomes" id="UP000054350">
    <property type="component" value="Unassembled WGS sequence"/>
</dbReference>
<keyword evidence="4" id="KW-0853">WD repeat</keyword>
<evidence type="ECO:0000256" key="15">
    <source>
        <dbReference type="SAM" id="Coils"/>
    </source>
</evidence>
<evidence type="ECO:0000259" key="17">
    <source>
        <dbReference type="PROSITE" id="PS51698"/>
    </source>
</evidence>
<gene>
    <name evidence="18" type="ORF">AMAG_06900</name>
</gene>
<evidence type="ECO:0000256" key="5">
    <source>
        <dbReference type="ARBA" id="ARBA00022664"/>
    </source>
</evidence>
<dbReference type="GO" id="GO:0005737">
    <property type="term" value="C:cytoplasm"/>
    <property type="evidence" value="ECO:0007669"/>
    <property type="project" value="TreeGrafter"/>
</dbReference>
<dbReference type="SUPFAM" id="SSF50978">
    <property type="entry name" value="WD40 repeat-like"/>
    <property type="match status" value="1"/>
</dbReference>
<evidence type="ECO:0000313" key="18">
    <source>
        <dbReference type="EMBL" id="KNE61149.1"/>
    </source>
</evidence>
<organism evidence="18 19">
    <name type="scientific">Allomyces macrogynus (strain ATCC 38327)</name>
    <name type="common">Allomyces javanicus var. macrogynus</name>
    <dbReference type="NCBI Taxonomy" id="578462"/>
    <lineage>
        <taxon>Eukaryota</taxon>
        <taxon>Fungi</taxon>
        <taxon>Fungi incertae sedis</taxon>
        <taxon>Blastocladiomycota</taxon>
        <taxon>Blastocladiomycetes</taxon>
        <taxon>Blastocladiales</taxon>
        <taxon>Blastocladiaceae</taxon>
        <taxon>Allomyces</taxon>
    </lineage>
</organism>
<evidence type="ECO:0000256" key="13">
    <source>
        <dbReference type="ARBA" id="ARBA00023242"/>
    </source>
</evidence>
<dbReference type="EMBL" id="GG745337">
    <property type="protein sequence ID" value="KNE61149.1"/>
    <property type="molecule type" value="Genomic_DNA"/>
</dbReference>
<comment type="function">
    <text evidence="14">Ubiquitin-protein ligase which is mainly involved pre-mRNA splicing and DNA repair. Required for pre-mRNA splicing as component of the spliceosome.</text>
</comment>
<evidence type="ECO:0000256" key="2">
    <source>
        <dbReference type="ARBA" id="ARBA00004906"/>
    </source>
</evidence>
<keyword evidence="6 14" id="KW-0808">Transferase</keyword>
<evidence type="ECO:0000256" key="10">
    <source>
        <dbReference type="ARBA" id="ARBA00022786"/>
    </source>
</evidence>
<evidence type="ECO:0000256" key="8">
    <source>
        <dbReference type="ARBA" id="ARBA00022737"/>
    </source>
</evidence>
<dbReference type="SMART" id="SM00320">
    <property type="entry name" value="WD40"/>
    <property type="match status" value="5"/>
</dbReference>
<dbReference type="InterPro" id="IPR003613">
    <property type="entry name" value="Ubox_domain"/>
</dbReference>
<evidence type="ECO:0000256" key="16">
    <source>
        <dbReference type="SAM" id="MobiDB-lite"/>
    </source>
</evidence>
<proteinExistence type="inferred from homology"/>
<dbReference type="eggNOG" id="KOG0289">
    <property type="taxonomic scope" value="Eukaryota"/>
</dbReference>
<sequence>MFCAISGQACADPVVSRTGYIFERRLIETYVEQHGTCPVSGEPLTKDDLFVVKQPPSADGSATSPANVAVTPKPPTATSIPSLLKSLQTEFDAAMLETHSLKVQNASLRQEMSRALYQHDAACRVVARLMSEKEQLKREIDVLKAQVREAATAPAPLAAPIPPPVAAPTAQDDAMDVDQPAAPALPADVVAEIEATSEQLSKTRKKRKTPDMATIDQIKTYASRSAFDVTYAGVAHLAAVQPVPTADPTVLALAGKSKGVALYEYSGDHKHIGNLPIKQTKVTALAVLQHDAATPVFAVAQKDHLTITTVDAVVAEYASSSPIVGIAVHPSGKYVAVATDSRVALVQLTAENTIAELYVLDVTTTAHGAVTHVAFHPDGVLLAIGTADTGVLIYSVVDMTEAAVMPFDAATHGTLTQLAFSENGFHLATSAVLPSGQAVVHIWDLRKITVTATLPVAEDAGQADLAVLSLAFDYAGYYLAVGLAGGKVVVYIYASKQWSLVTAGQAGDASVGQLVWGPHAKYVVAASVDSKHVTVWGLPQAE</sequence>
<evidence type="ECO:0000313" key="19">
    <source>
        <dbReference type="Proteomes" id="UP000054350"/>
    </source>
</evidence>
<keyword evidence="12 14" id="KW-0234">DNA repair</keyword>
<dbReference type="Pfam" id="PF08606">
    <property type="entry name" value="Prp19"/>
    <property type="match status" value="1"/>
</dbReference>
<keyword evidence="8" id="KW-0677">Repeat</keyword>
<dbReference type="Gene3D" id="3.30.40.10">
    <property type="entry name" value="Zinc/RING finger domain, C3HC4 (zinc finger)"/>
    <property type="match status" value="1"/>
</dbReference>
<reference evidence="19" key="2">
    <citation type="submission" date="2009-11" db="EMBL/GenBank/DDBJ databases">
        <title>The Genome Sequence of Allomyces macrogynus strain ATCC 38327.</title>
        <authorList>
            <consortium name="The Broad Institute Genome Sequencing Platform"/>
            <person name="Russ C."/>
            <person name="Cuomo C."/>
            <person name="Shea T."/>
            <person name="Young S.K."/>
            <person name="Zeng Q."/>
            <person name="Koehrsen M."/>
            <person name="Haas B."/>
            <person name="Borodovsky M."/>
            <person name="Guigo R."/>
            <person name="Alvarado L."/>
            <person name="Berlin A."/>
            <person name="Borenstein D."/>
            <person name="Chen Z."/>
            <person name="Engels R."/>
            <person name="Freedman E."/>
            <person name="Gellesch M."/>
            <person name="Goldberg J."/>
            <person name="Griggs A."/>
            <person name="Gujja S."/>
            <person name="Heiman D."/>
            <person name="Hepburn T."/>
            <person name="Howarth C."/>
            <person name="Jen D."/>
            <person name="Larson L."/>
            <person name="Lewis B."/>
            <person name="Mehta T."/>
            <person name="Park D."/>
            <person name="Pearson M."/>
            <person name="Roberts A."/>
            <person name="Saif S."/>
            <person name="Shenoy N."/>
            <person name="Sisk P."/>
            <person name="Stolte C."/>
            <person name="Sykes S."/>
            <person name="Walk T."/>
            <person name="White J."/>
            <person name="Yandava C."/>
            <person name="Burger G."/>
            <person name="Gray M.W."/>
            <person name="Holland P.W.H."/>
            <person name="King N."/>
            <person name="Lang F.B.F."/>
            <person name="Roger A.J."/>
            <person name="Ruiz-Trillo I."/>
            <person name="Lander E."/>
            <person name="Nusbaum C."/>
        </authorList>
    </citation>
    <scope>NUCLEOTIDE SEQUENCE [LARGE SCALE GENOMIC DNA]</scope>
    <source>
        <strain evidence="19">ATCC 38327</strain>
    </source>
</reference>
<dbReference type="VEuPathDB" id="FungiDB:AMAG_06900"/>
<comment type="catalytic activity">
    <reaction evidence="14">
        <text>S-ubiquitinyl-[E2 ubiquitin-conjugating enzyme]-L-cysteine + [acceptor protein]-L-lysine = [E2 ubiquitin-conjugating enzyme]-L-cysteine + N(6)-ubiquitinyl-[acceptor protein]-L-lysine.</text>
        <dbReference type="EC" id="2.3.2.27"/>
    </reaction>
</comment>
<dbReference type="InterPro" id="IPR013915">
    <property type="entry name" value="Prp19_cc"/>
</dbReference>
<dbReference type="STRING" id="578462.A0A0L0SFD6"/>
<comment type="subunit">
    <text evidence="14">Homotetramer.</text>
</comment>
<dbReference type="FunFam" id="3.30.40.10:FF:000027">
    <property type="entry name" value="Pre-mRNA-processing factor 19, putative"/>
    <property type="match status" value="1"/>
</dbReference>
<name>A0A0L0SFD6_ALLM3</name>
<feature type="region of interest" description="Disordered" evidence="16">
    <location>
        <begin position="56"/>
        <end position="75"/>
    </location>
</feature>
<evidence type="ECO:0000256" key="1">
    <source>
        <dbReference type="ARBA" id="ARBA00004123"/>
    </source>
</evidence>
<dbReference type="InterPro" id="IPR015943">
    <property type="entry name" value="WD40/YVTN_repeat-like_dom_sf"/>
</dbReference>
<dbReference type="CDD" id="cd16656">
    <property type="entry name" value="RING-Ubox_PRP19"/>
    <property type="match status" value="1"/>
</dbReference>
<dbReference type="PROSITE" id="PS51698">
    <property type="entry name" value="U_BOX"/>
    <property type="match status" value="1"/>
</dbReference>
<dbReference type="Pfam" id="PF00400">
    <property type="entry name" value="WD40"/>
    <property type="match status" value="1"/>
</dbReference>
<dbReference type="GO" id="GO:0071006">
    <property type="term" value="C:U2-type catalytic step 1 spliceosome"/>
    <property type="evidence" value="ECO:0007669"/>
    <property type="project" value="TreeGrafter"/>
</dbReference>
<keyword evidence="10 14" id="KW-0833">Ubl conjugation pathway</keyword>
<protein>
    <recommendedName>
        <fullName evidence="14">Pre-mRNA-processing factor 19</fullName>
        <ecNumber evidence="14">2.3.2.27</ecNumber>
    </recommendedName>
</protein>
<evidence type="ECO:0000256" key="11">
    <source>
        <dbReference type="ARBA" id="ARBA00023187"/>
    </source>
</evidence>
<dbReference type="GO" id="GO:0070534">
    <property type="term" value="P:protein K63-linked ubiquitination"/>
    <property type="evidence" value="ECO:0007669"/>
    <property type="project" value="UniProtKB-UniRule"/>
</dbReference>
<dbReference type="GO" id="GO:0000974">
    <property type="term" value="C:Prp19 complex"/>
    <property type="evidence" value="ECO:0007669"/>
    <property type="project" value="UniProtKB-UniRule"/>
</dbReference>
<comment type="subcellular location">
    <subcellularLocation>
        <location evidence="1 14">Nucleus</location>
    </subcellularLocation>
</comment>
<dbReference type="AlphaFoldDB" id="A0A0L0SFD6"/>
<dbReference type="GO" id="GO:0006281">
    <property type="term" value="P:DNA repair"/>
    <property type="evidence" value="ECO:0007669"/>
    <property type="project" value="UniProtKB-KW"/>
</dbReference>
<dbReference type="OrthoDB" id="687049at2759"/>
<dbReference type="InterPro" id="IPR001680">
    <property type="entry name" value="WD40_rpt"/>
</dbReference>
<evidence type="ECO:0000256" key="14">
    <source>
        <dbReference type="RuleBase" id="RU367101"/>
    </source>
</evidence>
<dbReference type="GO" id="GO:0000398">
    <property type="term" value="P:mRNA splicing, via spliceosome"/>
    <property type="evidence" value="ECO:0007669"/>
    <property type="project" value="InterPro"/>
</dbReference>
<dbReference type="InterPro" id="IPR013083">
    <property type="entry name" value="Znf_RING/FYVE/PHD"/>
</dbReference>
<dbReference type="InterPro" id="IPR038959">
    <property type="entry name" value="Prp19"/>
</dbReference>
<keyword evidence="9 14" id="KW-0227">DNA damage</keyword>
<comment type="similarity">
    <text evidence="3 14">Belongs to the WD repeat PRP19 family.</text>
</comment>
<dbReference type="SMART" id="SM00504">
    <property type="entry name" value="Ubox"/>
    <property type="match status" value="1"/>
</dbReference>
<keyword evidence="7 14" id="KW-0747">Spliceosome</keyword>
<keyword evidence="13 14" id="KW-0539">Nucleus</keyword>
<evidence type="ECO:0000256" key="6">
    <source>
        <dbReference type="ARBA" id="ARBA00022679"/>
    </source>
</evidence>
<dbReference type="Gene3D" id="2.130.10.10">
    <property type="entry name" value="YVTN repeat-like/Quinoprotein amine dehydrogenase"/>
    <property type="match status" value="1"/>
</dbReference>
<accession>A0A0L0SFD6</accession>
<evidence type="ECO:0000256" key="3">
    <source>
        <dbReference type="ARBA" id="ARBA00006388"/>
    </source>
</evidence>
<reference evidence="18 19" key="1">
    <citation type="submission" date="2009-11" db="EMBL/GenBank/DDBJ databases">
        <title>Annotation of Allomyces macrogynus ATCC 38327.</title>
        <authorList>
            <consortium name="The Broad Institute Genome Sequencing Platform"/>
            <person name="Russ C."/>
            <person name="Cuomo C."/>
            <person name="Burger G."/>
            <person name="Gray M.W."/>
            <person name="Holland P.W.H."/>
            <person name="King N."/>
            <person name="Lang F.B.F."/>
            <person name="Roger A.J."/>
            <person name="Ruiz-Trillo I."/>
            <person name="Young S.K."/>
            <person name="Zeng Q."/>
            <person name="Gargeya S."/>
            <person name="Fitzgerald M."/>
            <person name="Haas B."/>
            <person name="Abouelleil A."/>
            <person name="Alvarado L."/>
            <person name="Arachchi H.M."/>
            <person name="Berlin A."/>
            <person name="Chapman S.B."/>
            <person name="Gearin G."/>
            <person name="Goldberg J."/>
            <person name="Griggs A."/>
            <person name="Gujja S."/>
            <person name="Hansen M."/>
            <person name="Heiman D."/>
            <person name="Howarth C."/>
            <person name="Larimer J."/>
            <person name="Lui A."/>
            <person name="MacDonald P.J.P."/>
            <person name="McCowen C."/>
            <person name="Montmayeur A."/>
            <person name="Murphy C."/>
            <person name="Neiman D."/>
            <person name="Pearson M."/>
            <person name="Priest M."/>
            <person name="Roberts A."/>
            <person name="Saif S."/>
            <person name="Shea T."/>
            <person name="Sisk P."/>
            <person name="Stolte C."/>
            <person name="Sykes S."/>
            <person name="Wortman J."/>
            <person name="Nusbaum C."/>
            <person name="Birren B."/>
        </authorList>
    </citation>
    <scope>NUCLEOTIDE SEQUENCE [LARGE SCALE GENOMIC DNA]</scope>
    <source>
        <strain evidence="18 19">ATCC 38327</strain>
    </source>
</reference>
<evidence type="ECO:0000256" key="9">
    <source>
        <dbReference type="ARBA" id="ARBA00022763"/>
    </source>
</evidence>
<dbReference type="OMA" id="SLDQHWA"/>
<feature type="domain" description="U-box" evidence="17">
    <location>
        <begin position="1"/>
        <end position="69"/>
    </location>
</feature>
<dbReference type="InterPro" id="IPR036322">
    <property type="entry name" value="WD40_repeat_dom_sf"/>
</dbReference>
<dbReference type="SUPFAM" id="SSF57850">
    <property type="entry name" value="RING/U-box"/>
    <property type="match status" value="1"/>
</dbReference>
<keyword evidence="5 14" id="KW-0507">mRNA processing</keyword>
<keyword evidence="11 14" id="KW-0508">mRNA splicing</keyword>
<feature type="coiled-coil region" evidence="15">
    <location>
        <begin position="119"/>
        <end position="153"/>
    </location>
</feature>
<dbReference type="PANTHER" id="PTHR43995">
    <property type="entry name" value="PRE-MRNA-PROCESSING FACTOR 19"/>
    <property type="match status" value="1"/>
</dbReference>
<evidence type="ECO:0000256" key="7">
    <source>
        <dbReference type="ARBA" id="ARBA00022728"/>
    </source>
</evidence>
<evidence type="ECO:0000256" key="12">
    <source>
        <dbReference type="ARBA" id="ARBA00023204"/>
    </source>
</evidence>
<keyword evidence="19" id="KW-1185">Reference proteome</keyword>
<dbReference type="InterPro" id="IPR055340">
    <property type="entry name" value="RING-Ubox_PRP19"/>
</dbReference>
<dbReference type="EC" id="2.3.2.27" evidence="14"/>
<evidence type="ECO:0000256" key="4">
    <source>
        <dbReference type="ARBA" id="ARBA00022574"/>
    </source>
</evidence>
<dbReference type="UniPathway" id="UPA00143"/>
<comment type="pathway">
    <text evidence="2 14">Protein modification; protein ubiquitination.</text>
</comment>
<keyword evidence="15" id="KW-0175">Coiled coil</keyword>
<dbReference type="PANTHER" id="PTHR43995:SF1">
    <property type="entry name" value="PRE-MRNA-PROCESSING FACTOR 19"/>
    <property type="match status" value="1"/>
</dbReference>